<comment type="subcellular location">
    <subcellularLocation>
        <location evidence="1">Membrane</location>
        <topology evidence="1">Multi-pass membrane protein</topology>
    </subcellularLocation>
</comment>
<evidence type="ECO:0000313" key="7">
    <source>
        <dbReference type="EMBL" id="UFW86996.1"/>
    </source>
</evidence>
<evidence type="ECO:0000256" key="4">
    <source>
        <dbReference type="ARBA" id="ARBA00022989"/>
    </source>
</evidence>
<proteinExistence type="inferred from homology"/>
<dbReference type="Gene3D" id="1.20.1260.100">
    <property type="entry name" value="TspO/MBR protein"/>
    <property type="match status" value="1"/>
</dbReference>
<evidence type="ECO:0000256" key="2">
    <source>
        <dbReference type="ARBA" id="ARBA00007524"/>
    </source>
</evidence>
<protein>
    <submittedName>
        <fullName evidence="7">Tryptophan-rich sensory protein</fullName>
    </submittedName>
</protein>
<dbReference type="InterPro" id="IPR004307">
    <property type="entry name" value="TspO_MBR"/>
</dbReference>
<evidence type="ECO:0000313" key="8">
    <source>
        <dbReference type="Proteomes" id="UP001430990"/>
    </source>
</evidence>
<sequence length="147" mass="16246">MLQLLVFVVGVVGIGWLIGATNLPGEWYAALAKPGFVPPNWAFPVAWTILYIMIAVAGWRTFRREPPGRAMQVWAAQLALNFVWSPAMFTMHQIGAALVILICLFVAIVTYISLETSRDRLAAALFIPYAAWVAFAGLLNAAIWRLN</sequence>
<keyword evidence="3 6" id="KW-0812">Transmembrane</keyword>
<evidence type="ECO:0000256" key="5">
    <source>
        <dbReference type="ARBA" id="ARBA00023136"/>
    </source>
</evidence>
<dbReference type="EMBL" id="CP088100">
    <property type="protein sequence ID" value="UFW86996.1"/>
    <property type="molecule type" value="Genomic_DNA"/>
</dbReference>
<dbReference type="PANTHER" id="PTHR10057:SF0">
    <property type="entry name" value="TRANSLOCATOR PROTEIN"/>
    <property type="match status" value="1"/>
</dbReference>
<keyword evidence="8" id="KW-1185">Reference proteome</keyword>
<keyword evidence="4 6" id="KW-1133">Transmembrane helix</keyword>
<feature type="transmembrane region" description="Helical" evidence="6">
    <location>
        <begin position="121"/>
        <end position="144"/>
    </location>
</feature>
<feature type="transmembrane region" description="Helical" evidence="6">
    <location>
        <begin position="95"/>
        <end position="114"/>
    </location>
</feature>
<comment type="similarity">
    <text evidence="2">Belongs to the TspO/BZRP family.</text>
</comment>
<name>A0ABY3QN53_9BRAD</name>
<keyword evidence="5 6" id="KW-0472">Membrane</keyword>
<dbReference type="Proteomes" id="UP001430990">
    <property type="component" value="Chromosome"/>
</dbReference>
<evidence type="ECO:0000256" key="6">
    <source>
        <dbReference type="SAM" id="Phobius"/>
    </source>
</evidence>
<dbReference type="PANTHER" id="PTHR10057">
    <property type="entry name" value="PERIPHERAL-TYPE BENZODIAZEPINE RECEPTOR"/>
    <property type="match status" value="1"/>
</dbReference>
<organism evidence="7 8">
    <name type="scientific">Bradyrhizobium barranii</name>
    <dbReference type="NCBI Taxonomy" id="2992140"/>
    <lineage>
        <taxon>Bacteria</taxon>
        <taxon>Pseudomonadati</taxon>
        <taxon>Pseudomonadota</taxon>
        <taxon>Alphaproteobacteria</taxon>
        <taxon>Hyphomicrobiales</taxon>
        <taxon>Nitrobacteraceae</taxon>
        <taxon>Bradyrhizobium</taxon>
    </lineage>
</organism>
<dbReference type="Pfam" id="PF03073">
    <property type="entry name" value="TspO_MBR"/>
    <property type="match status" value="1"/>
</dbReference>
<dbReference type="PIRSF" id="PIRSF005859">
    <property type="entry name" value="PBR"/>
    <property type="match status" value="1"/>
</dbReference>
<dbReference type="CDD" id="cd15904">
    <property type="entry name" value="TSPO_MBR"/>
    <property type="match status" value="1"/>
</dbReference>
<evidence type="ECO:0000256" key="3">
    <source>
        <dbReference type="ARBA" id="ARBA00022692"/>
    </source>
</evidence>
<dbReference type="InterPro" id="IPR038330">
    <property type="entry name" value="TspO/MBR-related_sf"/>
</dbReference>
<accession>A0ABY3QN53</accession>
<evidence type="ECO:0000256" key="1">
    <source>
        <dbReference type="ARBA" id="ARBA00004141"/>
    </source>
</evidence>
<dbReference type="RefSeq" id="WP_231143722.1">
    <property type="nucleotide sequence ID" value="NZ_CP088100.1"/>
</dbReference>
<gene>
    <name evidence="7" type="ORF">BjapCC829_45285</name>
</gene>
<reference evidence="7" key="1">
    <citation type="submission" date="2021-11" db="EMBL/GenBank/DDBJ databases">
        <title>Australian commercial rhizobial inoculants.</title>
        <authorList>
            <person name="Kohlmeier M.G."/>
            <person name="O'Hara G.W."/>
            <person name="Colombi E."/>
            <person name="Ramsay J.P."/>
            <person name="Terpolilli J."/>
        </authorList>
    </citation>
    <scope>NUCLEOTIDE SEQUENCE</scope>
    <source>
        <strain evidence="7">CC829</strain>
    </source>
</reference>
<feature type="transmembrane region" description="Helical" evidence="6">
    <location>
        <begin position="41"/>
        <end position="59"/>
    </location>
</feature>